<comment type="caution">
    <text evidence="1">The sequence shown here is derived from an EMBL/GenBank/DDBJ whole genome shotgun (WGS) entry which is preliminary data.</text>
</comment>
<gene>
    <name evidence="1" type="ORF">GCM10011399_16710</name>
</gene>
<dbReference type="RefSeq" id="WP_188676761.1">
    <property type="nucleotide sequence ID" value="NZ_BMGP01000003.1"/>
</dbReference>
<reference evidence="1 2" key="1">
    <citation type="journal article" date="2014" name="Int. J. Syst. Evol. Microbiol.">
        <title>Complete genome sequence of Corynebacterium casei LMG S-19264T (=DSM 44701T), isolated from a smear-ripened cheese.</title>
        <authorList>
            <consortium name="US DOE Joint Genome Institute (JGI-PGF)"/>
            <person name="Walter F."/>
            <person name="Albersmeier A."/>
            <person name="Kalinowski J."/>
            <person name="Ruckert C."/>
        </authorList>
    </citation>
    <scope>NUCLEOTIDE SEQUENCE [LARGE SCALE GENOMIC DNA]</scope>
    <source>
        <strain evidence="1 2">CGMCC 1.12976</strain>
    </source>
</reference>
<accession>A0A917B6J7</accession>
<dbReference type="Proteomes" id="UP000598775">
    <property type="component" value="Unassembled WGS sequence"/>
</dbReference>
<sequence length="115" mass="13443">MPTYGNARADWKLYPRKVDDVDAPHSPDAEFVDRIKATLRDRTQSYAETMERITRIANEWRASDATPRELERLARLIFHTMEPGDSWAEAPDHVKDLYRDRAETLLEGGYRKVDH</sequence>
<evidence type="ECO:0000313" key="1">
    <source>
        <dbReference type="EMBL" id="GGF23772.1"/>
    </source>
</evidence>
<dbReference type="EMBL" id="BMGP01000003">
    <property type="protein sequence ID" value="GGF23772.1"/>
    <property type="molecule type" value="Genomic_DNA"/>
</dbReference>
<evidence type="ECO:0000313" key="2">
    <source>
        <dbReference type="Proteomes" id="UP000598775"/>
    </source>
</evidence>
<keyword evidence="2" id="KW-1185">Reference proteome</keyword>
<protein>
    <submittedName>
        <fullName evidence="1">Uncharacterized protein</fullName>
    </submittedName>
</protein>
<dbReference type="AlphaFoldDB" id="A0A917B6J7"/>
<organism evidence="1 2">
    <name type="scientific">Subtercola lobariae</name>
    <dbReference type="NCBI Taxonomy" id="1588641"/>
    <lineage>
        <taxon>Bacteria</taxon>
        <taxon>Bacillati</taxon>
        <taxon>Actinomycetota</taxon>
        <taxon>Actinomycetes</taxon>
        <taxon>Micrococcales</taxon>
        <taxon>Microbacteriaceae</taxon>
        <taxon>Subtercola</taxon>
    </lineage>
</organism>
<proteinExistence type="predicted"/>
<name>A0A917B6J7_9MICO</name>